<accession>A0ABR5HS90</accession>
<dbReference type="Gene3D" id="4.10.410.40">
    <property type="match status" value="1"/>
</dbReference>
<evidence type="ECO:0000313" key="3">
    <source>
        <dbReference type="Proteomes" id="UP000037274"/>
    </source>
</evidence>
<organism evidence="2 3">
    <name type="scientific">Streptomyces leeuwenhoekii</name>
    <dbReference type="NCBI Taxonomy" id="1437453"/>
    <lineage>
        <taxon>Bacteria</taxon>
        <taxon>Bacillati</taxon>
        <taxon>Actinomycetota</taxon>
        <taxon>Actinomycetes</taxon>
        <taxon>Kitasatosporales</taxon>
        <taxon>Streptomycetaceae</taxon>
        <taxon>Streptomyces</taxon>
    </lineage>
</organism>
<evidence type="ECO:0000313" key="2">
    <source>
        <dbReference type="EMBL" id="KMS69793.1"/>
    </source>
</evidence>
<proteinExistence type="predicted"/>
<dbReference type="InterPro" id="IPR032494">
    <property type="entry name" value="Phage_TTP_N"/>
</dbReference>
<evidence type="ECO:0000259" key="1">
    <source>
        <dbReference type="Pfam" id="PF16461"/>
    </source>
</evidence>
<reference evidence="2 3" key="1">
    <citation type="submission" date="2015-06" db="EMBL/GenBank/DDBJ databases">
        <title>Draft genome sequence of Streptomyces leeuwenhoekii C58, which produces the novel lasso peptide, chaxapeptin.</title>
        <authorList>
            <person name="Yi Y."/>
            <person name="Hai D."/>
            <person name="Jaspars M."/>
            <person name="Sheng H."/>
            <person name="Rateb M.E."/>
            <person name="Bull A."/>
            <person name="Goodfellow M."/>
            <person name="Asenjo J.A."/>
            <person name="Ebel R."/>
        </authorList>
    </citation>
    <scope>NUCLEOTIDE SEQUENCE [LARGE SCALE GENOMIC DNA]</scope>
    <source>
        <strain evidence="2 3">C58</strain>
    </source>
</reference>
<protein>
    <submittedName>
        <fullName evidence="2">Outer capsid protein Hoc</fullName>
    </submittedName>
</protein>
<gene>
    <name evidence="2" type="ORF">ACH49_25970</name>
</gene>
<dbReference type="Pfam" id="PF16461">
    <property type="entry name" value="Phage_TTP_12"/>
    <property type="match status" value="1"/>
</dbReference>
<dbReference type="EMBL" id="LFEH01000140">
    <property type="protein sequence ID" value="KMS69793.1"/>
    <property type="molecule type" value="Genomic_DNA"/>
</dbReference>
<feature type="domain" description="Lambda phage tail tube protein N-terminal" evidence="1">
    <location>
        <begin position="20"/>
        <end position="136"/>
    </location>
</feature>
<comment type="caution">
    <text evidence="2">The sequence shown here is derived from an EMBL/GenBank/DDBJ whole genome shotgun (WGS) entry which is preliminary data.</text>
</comment>
<dbReference type="RefSeq" id="WP_048574130.1">
    <property type="nucleotide sequence ID" value="NZ_LFEH01000140.1"/>
</dbReference>
<name>A0ABR5HS90_STRLW</name>
<dbReference type="Proteomes" id="UP000037274">
    <property type="component" value="Unassembled WGS sequence"/>
</dbReference>
<sequence length="144" mass="15396">MAGLDAFGTKFQRGDGAATEVFTDIANVTNITPPGMERETYDVTAHDSPDAFREFIGGLVDGGEVEIEMNYDPREHDTLVGDFADKEPRSYKIVFPNNLGSWGFKAVMSGFESEAPHDDKLSATVTFKVSGKPTITPGTGGSGA</sequence>
<keyword evidence="3" id="KW-1185">Reference proteome</keyword>